<reference evidence="2" key="2">
    <citation type="journal article" date="2023" name="IMA Fungus">
        <title>Comparative genomic study of the Penicillium genus elucidates a diverse pangenome and 15 lateral gene transfer events.</title>
        <authorList>
            <person name="Petersen C."/>
            <person name="Sorensen T."/>
            <person name="Nielsen M.R."/>
            <person name="Sondergaard T.E."/>
            <person name="Sorensen J.L."/>
            <person name="Fitzpatrick D.A."/>
            <person name="Frisvad J.C."/>
            <person name="Nielsen K.L."/>
        </authorList>
    </citation>
    <scope>NUCLEOTIDE SEQUENCE</scope>
    <source>
        <strain evidence="2">IBT 30761</strain>
    </source>
</reference>
<sequence length="77" mass="8744">MVDGIFSHLEGLSLLNNIYIVYSRKSYGFEEDINIPLIICGPRVRENATTDIVTTHTDLAPTFFRLLRIPLQSDFDG</sequence>
<protein>
    <submittedName>
        <fullName evidence="2">Arylsulfatase</fullName>
    </submittedName>
</protein>
<accession>A0A9W9G4H4</accession>
<dbReference type="Gene3D" id="3.40.720.10">
    <property type="entry name" value="Alkaline Phosphatase, subunit A"/>
    <property type="match status" value="1"/>
</dbReference>
<dbReference type="PANTHER" id="PTHR43108">
    <property type="entry name" value="N-ACETYLGLUCOSAMINE-6-SULFATASE FAMILY MEMBER"/>
    <property type="match status" value="1"/>
</dbReference>
<dbReference type="GO" id="GO:0005539">
    <property type="term" value="F:glycosaminoglycan binding"/>
    <property type="evidence" value="ECO:0007669"/>
    <property type="project" value="TreeGrafter"/>
</dbReference>
<organism evidence="2 3">
    <name type="scientific">Penicillium argentinense</name>
    <dbReference type="NCBI Taxonomy" id="1131581"/>
    <lineage>
        <taxon>Eukaryota</taxon>
        <taxon>Fungi</taxon>
        <taxon>Dikarya</taxon>
        <taxon>Ascomycota</taxon>
        <taxon>Pezizomycotina</taxon>
        <taxon>Eurotiomycetes</taxon>
        <taxon>Eurotiomycetidae</taxon>
        <taxon>Eurotiales</taxon>
        <taxon>Aspergillaceae</taxon>
        <taxon>Penicillium</taxon>
    </lineage>
</organism>
<evidence type="ECO:0000313" key="2">
    <source>
        <dbReference type="EMBL" id="KAJ5111112.1"/>
    </source>
</evidence>
<comment type="caution">
    <text evidence="2">The sequence shown here is derived from an EMBL/GenBank/DDBJ whole genome shotgun (WGS) entry which is preliminary data.</text>
</comment>
<evidence type="ECO:0000256" key="1">
    <source>
        <dbReference type="ARBA" id="ARBA00008779"/>
    </source>
</evidence>
<dbReference type="RefSeq" id="XP_056479182.1">
    <property type="nucleotide sequence ID" value="XM_056614141.1"/>
</dbReference>
<comment type="similarity">
    <text evidence="1">Belongs to the sulfatase family.</text>
</comment>
<keyword evidence="3" id="KW-1185">Reference proteome</keyword>
<dbReference type="InterPro" id="IPR017850">
    <property type="entry name" value="Alkaline_phosphatase_core_sf"/>
</dbReference>
<dbReference type="Proteomes" id="UP001149074">
    <property type="component" value="Unassembled WGS sequence"/>
</dbReference>
<name>A0A9W9G4H4_9EURO</name>
<dbReference type="OrthoDB" id="96314at2759"/>
<dbReference type="GeneID" id="81353120"/>
<dbReference type="PANTHER" id="PTHR43108:SF8">
    <property type="entry name" value="SD21168P"/>
    <property type="match status" value="1"/>
</dbReference>
<reference evidence="2" key="1">
    <citation type="submission" date="2022-11" db="EMBL/GenBank/DDBJ databases">
        <authorList>
            <person name="Petersen C."/>
        </authorList>
    </citation>
    <scope>NUCLEOTIDE SEQUENCE</scope>
    <source>
        <strain evidence="2">IBT 30761</strain>
    </source>
</reference>
<dbReference type="AlphaFoldDB" id="A0A9W9G4H4"/>
<proteinExistence type="inferred from homology"/>
<dbReference type="SUPFAM" id="SSF53649">
    <property type="entry name" value="Alkaline phosphatase-like"/>
    <property type="match status" value="1"/>
</dbReference>
<dbReference type="EMBL" id="JAPQKI010000002">
    <property type="protein sequence ID" value="KAJ5111112.1"/>
    <property type="molecule type" value="Genomic_DNA"/>
</dbReference>
<gene>
    <name evidence="2" type="ORF">N7532_001647</name>
</gene>
<evidence type="ECO:0000313" key="3">
    <source>
        <dbReference type="Proteomes" id="UP001149074"/>
    </source>
</evidence>
<dbReference type="GO" id="GO:0008449">
    <property type="term" value="F:N-acetylglucosamine-6-sulfatase activity"/>
    <property type="evidence" value="ECO:0007669"/>
    <property type="project" value="TreeGrafter"/>
</dbReference>